<dbReference type="RefSeq" id="XP_012648973.1">
    <property type="nucleotide sequence ID" value="XM_012793519.1"/>
</dbReference>
<dbReference type="InterPro" id="IPR005024">
    <property type="entry name" value="Snf7_fam"/>
</dbReference>
<sequence>MGSSGSKDFCAEIIDVKRAIKSNIRELDRQILAAERNANELVRRMKYKHANNDIEGAKSLAQEIQNNRKVMASFKSTKSQCTLLLSKVITAHSMNKLTDSVKKSCILLKRDNMNLEEFQKILNTLEMHETQDSIKQELIEEALVDTSGNFEDIFKEFNLSTNKKPVDEMGDFEQRVLNLNR</sequence>
<evidence type="ECO:0000313" key="2">
    <source>
        <dbReference type="EMBL" id="CTQ40962.1"/>
    </source>
</evidence>
<reference evidence="2 3" key="1">
    <citation type="journal article" date="2012" name="Nucleic Acids Res.">
        <title>Sequencing of the smallest Apicomplexan genome from the human pathogen Babesia microti.</title>
        <authorList>
            <person name="Cornillot E."/>
            <person name="Hadj-Kaddour K."/>
            <person name="Dassouli A."/>
            <person name="Noel B."/>
            <person name="Ranwez V."/>
            <person name="Vacherie B."/>
            <person name="Augagneur Y."/>
            <person name="Bres V."/>
            <person name="Duclos A."/>
            <person name="Randazzo S."/>
            <person name="Carcy B."/>
            <person name="Debierre-Grockiego F."/>
            <person name="Delbecq S."/>
            <person name="Moubri-Menage K."/>
            <person name="Shams-Eldin H."/>
            <person name="Usmani-Brown S."/>
            <person name="Bringaud F."/>
            <person name="Wincker P."/>
            <person name="Vivares C.P."/>
            <person name="Schwarz R.T."/>
            <person name="Schetters T.P."/>
            <person name="Krause P.J."/>
            <person name="Gorenflot A."/>
            <person name="Berry V."/>
            <person name="Barbe V."/>
            <person name="Ben Mamoun C."/>
        </authorList>
    </citation>
    <scope>NUCLEOTIDE SEQUENCE [LARGE SCALE GENOMIC DNA]</scope>
    <source>
        <strain evidence="2 3">RI</strain>
    </source>
</reference>
<protein>
    <submittedName>
        <fullName evidence="2">Charged multivesicular body protein 2A</fullName>
    </submittedName>
</protein>
<evidence type="ECO:0000256" key="1">
    <source>
        <dbReference type="SAM" id="Coils"/>
    </source>
</evidence>
<evidence type="ECO:0000313" key="3">
    <source>
        <dbReference type="Proteomes" id="UP000002899"/>
    </source>
</evidence>
<dbReference type="AlphaFoldDB" id="A0A0K3AN73"/>
<dbReference type="GO" id="GO:0007034">
    <property type="term" value="P:vacuolar transport"/>
    <property type="evidence" value="ECO:0007669"/>
    <property type="project" value="InterPro"/>
</dbReference>
<feature type="coiled-coil region" evidence="1">
    <location>
        <begin position="17"/>
        <end position="67"/>
    </location>
</feature>
<dbReference type="Gene3D" id="6.10.140.1230">
    <property type="match status" value="1"/>
</dbReference>
<organism evidence="2 3">
    <name type="scientific">Babesia microti (strain RI)</name>
    <dbReference type="NCBI Taxonomy" id="1133968"/>
    <lineage>
        <taxon>Eukaryota</taxon>
        <taxon>Sar</taxon>
        <taxon>Alveolata</taxon>
        <taxon>Apicomplexa</taxon>
        <taxon>Aconoidasida</taxon>
        <taxon>Piroplasmida</taxon>
        <taxon>Babesiidae</taxon>
        <taxon>Babesia</taxon>
    </lineage>
</organism>
<dbReference type="PANTHER" id="PTHR10476">
    <property type="entry name" value="CHARGED MULTIVESICULAR BODY PROTEIN"/>
    <property type="match status" value="1"/>
</dbReference>
<dbReference type="KEGG" id="bmic:BMR1_03g01815"/>
<dbReference type="Proteomes" id="UP000002899">
    <property type="component" value="Chromosome III"/>
</dbReference>
<keyword evidence="3" id="KW-1185">Reference proteome</keyword>
<dbReference type="GeneID" id="24425004"/>
<keyword evidence="1" id="KW-0175">Coiled coil</keyword>
<reference evidence="2 3" key="2">
    <citation type="journal article" date="2013" name="PLoS ONE">
        <title>Whole genome mapping and re-organization of the nuclear and mitochondrial genomes of Babesia microti isolates.</title>
        <authorList>
            <person name="Cornillot E."/>
            <person name="Dassouli A."/>
            <person name="Garg A."/>
            <person name="Pachikara N."/>
            <person name="Randazzo S."/>
            <person name="Depoix D."/>
            <person name="Carcy B."/>
            <person name="Delbecq S."/>
            <person name="Frutos R."/>
            <person name="Silva J.C."/>
            <person name="Sutton R."/>
            <person name="Krause P.J."/>
            <person name="Mamoun C.B."/>
        </authorList>
    </citation>
    <scope>NUCLEOTIDE SEQUENCE [LARGE SCALE GENOMIC DNA]</scope>
    <source>
        <strain evidence="2 3">RI</strain>
    </source>
</reference>
<dbReference type="EMBL" id="LN871598">
    <property type="protein sequence ID" value="CTQ40962.1"/>
    <property type="molecule type" value="Genomic_DNA"/>
</dbReference>
<name>A0A0K3AN73_BABMR</name>
<reference evidence="2 3" key="3">
    <citation type="journal article" date="2016" name="Sci. Rep.">
        <title>Genome-wide diversity and gene expression profiling of Babesia microti isolates identify polymorphic genes that mediate host-pathogen interactions.</title>
        <authorList>
            <person name="Silva J.C."/>
            <person name="Cornillot E."/>
            <person name="McCracken C."/>
            <person name="Usmani-Brown S."/>
            <person name="Dwivedi A."/>
            <person name="Ifeonu O.O."/>
            <person name="Crabtree J."/>
            <person name="Gotia H.T."/>
            <person name="Virji A.Z."/>
            <person name="Reynes C."/>
            <person name="Colinge J."/>
            <person name="Kumar V."/>
            <person name="Lawres L."/>
            <person name="Pazzi J.E."/>
            <person name="Pablo J.V."/>
            <person name="Hung C."/>
            <person name="Brancato J."/>
            <person name="Kumari P."/>
            <person name="Orvis J."/>
            <person name="Tretina K."/>
            <person name="Chibucos M."/>
            <person name="Ott S."/>
            <person name="Sadzewicz L."/>
            <person name="Sengamalay N."/>
            <person name="Shetty A.C."/>
            <person name="Su Q."/>
            <person name="Tallon L."/>
            <person name="Fraser C.M."/>
            <person name="Frutos R."/>
            <person name="Molina D.M."/>
            <person name="Krause P.J."/>
            <person name="Ben Mamoun C."/>
        </authorList>
    </citation>
    <scope>NUCLEOTIDE SEQUENCE [LARGE SCALE GENOMIC DNA]</scope>
    <source>
        <strain evidence="2 3">RI</strain>
    </source>
</reference>
<accession>A0A0K3AN73</accession>
<dbReference type="VEuPathDB" id="PiroplasmaDB:BMR1_03g01815"/>
<proteinExistence type="predicted"/>
<gene>
    <name evidence="2" type="ORF">BMR1_03g01815</name>
</gene>